<dbReference type="CDD" id="cd00063">
    <property type="entry name" value="FN3"/>
    <property type="match status" value="1"/>
</dbReference>
<gene>
    <name evidence="3" type="ORF">GD597_06855</name>
</gene>
<keyword evidence="1" id="KW-0732">Signal</keyword>
<name>A0A8J8FFX7_9BACT</name>
<dbReference type="RefSeq" id="WP_171607098.1">
    <property type="nucleotide sequence ID" value="NZ_WHPF01000004.1"/>
</dbReference>
<dbReference type="InterPro" id="IPR036116">
    <property type="entry name" value="FN3_sf"/>
</dbReference>
<evidence type="ECO:0000256" key="1">
    <source>
        <dbReference type="SAM" id="SignalP"/>
    </source>
</evidence>
<dbReference type="Gene3D" id="2.60.120.380">
    <property type="match status" value="5"/>
</dbReference>
<accession>A0A8J8FFX7</accession>
<organism evidence="3 4">
    <name type="scientific">Limnovirga soli</name>
    <dbReference type="NCBI Taxonomy" id="2656915"/>
    <lineage>
        <taxon>Bacteria</taxon>
        <taxon>Pseudomonadati</taxon>
        <taxon>Bacteroidota</taxon>
        <taxon>Chitinophagia</taxon>
        <taxon>Chitinophagales</taxon>
        <taxon>Chitinophagaceae</taxon>
        <taxon>Limnovirga</taxon>
    </lineage>
</organism>
<dbReference type="Pfam" id="PF04151">
    <property type="entry name" value="PPC"/>
    <property type="match status" value="1"/>
</dbReference>
<dbReference type="InterPro" id="IPR026444">
    <property type="entry name" value="Secre_tail"/>
</dbReference>
<dbReference type="SUPFAM" id="SSF89260">
    <property type="entry name" value="Collagen-binding domain"/>
    <property type="match status" value="4"/>
</dbReference>
<dbReference type="SUPFAM" id="SSF49265">
    <property type="entry name" value="Fibronectin type III"/>
    <property type="match status" value="1"/>
</dbReference>
<keyword evidence="4" id="KW-1185">Reference proteome</keyword>
<dbReference type="InterPro" id="IPR013783">
    <property type="entry name" value="Ig-like_fold"/>
</dbReference>
<proteinExistence type="predicted"/>
<protein>
    <submittedName>
        <fullName evidence="3">T9SS type A sorting domain-containing protein</fullName>
    </submittedName>
</protein>
<feature type="signal peptide" evidence="1">
    <location>
        <begin position="1"/>
        <end position="22"/>
    </location>
</feature>
<dbReference type="AlphaFoldDB" id="A0A8J8FFX7"/>
<dbReference type="Gene3D" id="2.60.40.10">
    <property type="entry name" value="Immunoglobulins"/>
    <property type="match status" value="1"/>
</dbReference>
<evidence type="ECO:0000313" key="4">
    <source>
        <dbReference type="Proteomes" id="UP000598971"/>
    </source>
</evidence>
<evidence type="ECO:0000259" key="2">
    <source>
        <dbReference type="PROSITE" id="PS50853"/>
    </source>
</evidence>
<feature type="chain" id="PRO_5035314165" evidence="1">
    <location>
        <begin position="23"/>
        <end position="923"/>
    </location>
</feature>
<comment type="caution">
    <text evidence="3">The sequence shown here is derived from an EMBL/GenBank/DDBJ whole genome shotgun (WGS) entry which is preliminary data.</text>
</comment>
<dbReference type="PROSITE" id="PS50853">
    <property type="entry name" value="FN3"/>
    <property type="match status" value="1"/>
</dbReference>
<dbReference type="EMBL" id="WHPF01000004">
    <property type="protein sequence ID" value="NNV55171.1"/>
    <property type="molecule type" value="Genomic_DNA"/>
</dbReference>
<reference evidence="3" key="1">
    <citation type="submission" date="2019-10" db="EMBL/GenBank/DDBJ databases">
        <title>Draft genome sequence of Panacibacter sp. KCS-6.</title>
        <authorList>
            <person name="Yim K.J."/>
        </authorList>
    </citation>
    <scope>NUCLEOTIDE SEQUENCE</scope>
    <source>
        <strain evidence="3">KCS-6</strain>
    </source>
</reference>
<dbReference type="Proteomes" id="UP000598971">
    <property type="component" value="Unassembled WGS sequence"/>
</dbReference>
<dbReference type="InterPro" id="IPR007280">
    <property type="entry name" value="Peptidase_C_arc/bac"/>
</dbReference>
<dbReference type="Pfam" id="PF18962">
    <property type="entry name" value="Por_Secre_tail"/>
    <property type="match status" value="1"/>
</dbReference>
<sequence length="923" mass="99981">MKQQFLQLILLCSTLIWSTANATETEPNDTRAQANTLALNGSDNGAITPAGEVDWWKVTTNKDGRLDITWTSGTGSNVSAYLYDNDGVTLLTSNNTTSTGSMSKDGLAVGTYYIRMQCFYGTETGTYTLSNTLNLPAVPIDAEPNGTAAQALTFALNSTVNGHIGYYYNNQKDTFDWYKITTNVDGRLKLTMQSLNGQNVSWYLYSSNATTQLASGNTTSTGITNSDGLLAGTYYVRVNNYYTSSEFAPYTFSDSLFTPSIVSDAEPNGTRAQAKLLPLNNSRSGHIGYSDYIATRDTFDWYKVTTVADGRLRLTMQSFNGQNVSWYLYDNDGTTLLTNGNTTGTLSTNRDGLAAGTYYVRVNTYYGNEFASYTLSDSLFLPAQANDTEPNDTKAQALTFAANSTITGHTGYYYNLVRDGFDWYKLTLPSDANLQLTLTSNNGQNVSCYLYDNDGTTQLNYMNTTSTATINTDGLQAGTYFIRINNYYTSEFAPYTLTNNSQLYSNANDAEPNNAPYQAKTIPANGAVTGHINFYYNLSRDGADWYKINYTGSGALTLNVNQEPHLNGGGTHNISLYVYKDTAAGNIGYQNSSAASWSYNMAGLTQGYYWIRVQTYYGNEFASYSLGNTFTQVTKASIKVIAADTATTCTSTNAITMKCSKSQAPYTVQLFRYGIAYGSPVTITSTKNFQFKNLPQGQYFATAFGDGATGTAFGKSAVINMVPAVTTTGTTNITAASAKVNFTTITCAKFYVVQYHKAGDSAWLTKNSVGNTGIVTLNGLTANTTYNWRVQAADSVGKVVATSKFTDSVSFTTAVLFASANNDGSSSDVSAKTLGNGVDVTVYPNPVSTQFTIQYGTANSNTKLTAVLKDMMGNIVWKTNNTTASALSGTRVNTSNLPGGMYMLLITDLSNNTIITKKVIVSK</sequence>
<evidence type="ECO:0000313" key="3">
    <source>
        <dbReference type="EMBL" id="NNV55171.1"/>
    </source>
</evidence>
<dbReference type="InterPro" id="IPR003961">
    <property type="entry name" value="FN3_dom"/>
</dbReference>
<feature type="domain" description="Fibronectin type-III" evidence="2">
    <location>
        <begin position="722"/>
        <end position="816"/>
    </location>
</feature>
<dbReference type="NCBIfam" id="TIGR04183">
    <property type="entry name" value="Por_Secre_tail"/>
    <property type="match status" value="2"/>
</dbReference>